<dbReference type="GO" id="GO:0005737">
    <property type="term" value="C:cytoplasm"/>
    <property type="evidence" value="ECO:0007669"/>
    <property type="project" value="TreeGrafter"/>
</dbReference>
<dbReference type="InterPro" id="IPR001251">
    <property type="entry name" value="CRAL-TRIO_dom"/>
</dbReference>
<dbReference type="InterPro" id="IPR036598">
    <property type="entry name" value="GOLD_dom_sf"/>
</dbReference>
<reference evidence="3 4" key="1">
    <citation type="submission" date="2024-04" db="EMBL/GenBank/DDBJ databases">
        <authorList>
            <person name="Rising A."/>
            <person name="Reimegard J."/>
            <person name="Sonavane S."/>
            <person name="Akerstrom W."/>
            <person name="Nylinder S."/>
            <person name="Hedman E."/>
            <person name="Kallberg Y."/>
        </authorList>
    </citation>
    <scope>NUCLEOTIDE SEQUENCE [LARGE SCALE GENOMIC DNA]</scope>
</reference>
<dbReference type="PROSITE" id="PS50191">
    <property type="entry name" value="CRAL_TRIO"/>
    <property type="match status" value="1"/>
</dbReference>
<dbReference type="InterPro" id="IPR036865">
    <property type="entry name" value="CRAL-TRIO_dom_sf"/>
</dbReference>
<dbReference type="Gene3D" id="3.40.525.10">
    <property type="entry name" value="CRAL-TRIO lipid binding domain"/>
    <property type="match status" value="1"/>
</dbReference>
<dbReference type="InterPro" id="IPR009038">
    <property type="entry name" value="GOLD_dom"/>
</dbReference>
<dbReference type="EMBL" id="CAXIEN010000118">
    <property type="protein sequence ID" value="CAL1278999.1"/>
    <property type="molecule type" value="Genomic_DNA"/>
</dbReference>
<dbReference type="InterPro" id="IPR051064">
    <property type="entry name" value="SEC14/CRAL-TRIO_domain"/>
</dbReference>
<dbReference type="Proteomes" id="UP001497382">
    <property type="component" value="Unassembled WGS sequence"/>
</dbReference>
<sequence length="392" mass="46217">MDRMTEQEKRVVEELRNRTINDVSSKMLEDLSLFYRFAKARDFKLEEAETMLRNNISFRKELKLDSILTDYEPPELLVKYAPTSFICFNKEGYIVRLQDIGRADANGLWSIASKTDWVKFCCHIIERDIEVVIKRGGNLGKPIYAAVSDFENLTYANAISVKNIQYLLYLLKLFADHYPEILKTLTIINVPSYFAWLYAALKSIFPSSLTEKFRIYGADGWKELLLEEINSDDLPAYLGGNRTDPDGNPLCETFIKRGELIPKRYYLQNRKKKLYLESDVEKLTLMPFSKQEISFEVKEKNSYLEWEFQTKNKDIDFILLFRRETSKGFEIEELIPKQRIDTSYEPEKGFFKCEKIGNYTIVFDNSNSWLHFKEVYYKVRITNERNYDFNAS</sequence>
<dbReference type="PANTHER" id="PTHR23324">
    <property type="entry name" value="SEC14 RELATED PROTEIN"/>
    <property type="match status" value="1"/>
</dbReference>
<evidence type="ECO:0000259" key="1">
    <source>
        <dbReference type="PROSITE" id="PS50191"/>
    </source>
</evidence>
<evidence type="ECO:0000313" key="4">
    <source>
        <dbReference type="Proteomes" id="UP001497382"/>
    </source>
</evidence>
<keyword evidence="4" id="KW-1185">Reference proteome</keyword>
<feature type="domain" description="GOLD" evidence="2">
    <location>
        <begin position="271"/>
        <end position="381"/>
    </location>
</feature>
<accession>A0AAV2A6I7</accession>
<evidence type="ECO:0000259" key="2">
    <source>
        <dbReference type="PROSITE" id="PS50866"/>
    </source>
</evidence>
<evidence type="ECO:0008006" key="5">
    <source>
        <dbReference type="Google" id="ProtNLM"/>
    </source>
</evidence>
<protein>
    <recommendedName>
        <fullName evidence="5">SEC14-like protein 2</fullName>
    </recommendedName>
</protein>
<organism evidence="3 4">
    <name type="scientific">Larinioides sclopetarius</name>
    <dbReference type="NCBI Taxonomy" id="280406"/>
    <lineage>
        <taxon>Eukaryota</taxon>
        <taxon>Metazoa</taxon>
        <taxon>Ecdysozoa</taxon>
        <taxon>Arthropoda</taxon>
        <taxon>Chelicerata</taxon>
        <taxon>Arachnida</taxon>
        <taxon>Araneae</taxon>
        <taxon>Araneomorphae</taxon>
        <taxon>Entelegynae</taxon>
        <taxon>Araneoidea</taxon>
        <taxon>Araneidae</taxon>
        <taxon>Larinioides</taxon>
    </lineage>
</organism>
<dbReference type="CDD" id="cd00170">
    <property type="entry name" value="SEC14"/>
    <property type="match status" value="1"/>
</dbReference>
<dbReference type="InterPro" id="IPR036273">
    <property type="entry name" value="CRAL/TRIO_N_dom_sf"/>
</dbReference>
<feature type="domain" description="CRAL-TRIO" evidence="1">
    <location>
        <begin position="73"/>
        <end position="246"/>
    </location>
</feature>
<evidence type="ECO:0000313" key="3">
    <source>
        <dbReference type="EMBL" id="CAL1278999.1"/>
    </source>
</evidence>
<dbReference type="SUPFAM" id="SSF46938">
    <property type="entry name" value="CRAL/TRIO N-terminal domain"/>
    <property type="match status" value="1"/>
</dbReference>
<dbReference type="SMART" id="SM00516">
    <property type="entry name" value="SEC14"/>
    <property type="match status" value="1"/>
</dbReference>
<dbReference type="PROSITE" id="PS50866">
    <property type="entry name" value="GOLD"/>
    <property type="match status" value="1"/>
</dbReference>
<dbReference type="PANTHER" id="PTHR23324:SF83">
    <property type="entry name" value="SEC14-LIKE PROTEIN 2"/>
    <property type="match status" value="1"/>
</dbReference>
<gene>
    <name evidence="3" type="ORF">LARSCL_LOCUS10092</name>
</gene>
<name>A0AAV2A6I7_9ARAC</name>
<comment type="caution">
    <text evidence="3">The sequence shown here is derived from an EMBL/GenBank/DDBJ whole genome shotgun (WGS) entry which is preliminary data.</text>
</comment>
<dbReference type="Pfam" id="PF00650">
    <property type="entry name" value="CRAL_TRIO"/>
    <property type="match status" value="1"/>
</dbReference>
<proteinExistence type="predicted"/>
<dbReference type="AlphaFoldDB" id="A0AAV2A6I7"/>
<dbReference type="Gene3D" id="2.60.120.680">
    <property type="entry name" value="GOLD domain"/>
    <property type="match status" value="1"/>
</dbReference>
<dbReference type="SUPFAM" id="SSF101576">
    <property type="entry name" value="Supernatant protein factor (SPF), C-terminal domain"/>
    <property type="match status" value="1"/>
</dbReference>
<dbReference type="SUPFAM" id="SSF52087">
    <property type="entry name" value="CRAL/TRIO domain"/>
    <property type="match status" value="1"/>
</dbReference>